<protein>
    <submittedName>
        <fullName evidence="1">Uncharacterized protein</fullName>
    </submittedName>
</protein>
<dbReference type="OrthoDB" id="4866453at2759"/>
<proteinExistence type="predicted"/>
<dbReference type="AlphaFoldDB" id="A0A2K0SUV6"/>
<dbReference type="Proteomes" id="UP000236546">
    <property type="component" value="Unassembled WGS sequence"/>
</dbReference>
<comment type="caution">
    <text evidence="1">The sequence shown here is derived from an EMBL/GenBank/DDBJ whole genome shotgun (WGS) entry which is preliminary data.</text>
</comment>
<dbReference type="EMBL" id="MTYH01000207">
    <property type="protein sequence ID" value="PNP37052.1"/>
    <property type="molecule type" value="Genomic_DNA"/>
</dbReference>
<evidence type="ECO:0000313" key="1">
    <source>
        <dbReference type="EMBL" id="PNP37052.1"/>
    </source>
</evidence>
<organism evidence="1 2">
    <name type="scientific">Trichoderma gamsii</name>
    <dbReference type="NCBI Taxonomy" id="398673"/>
    <lineage>
        <taxon>Eukaryota</taxon>
        <taxon>Fungi</taxon>
        <taxon>Dikarya</taxon>
        <taxon>Ascomycota</taxon>
        <taxon>Pezizomycotina</taxon>
        <taxon>Sordariomycetes</taxon>
        <taxon>Hypocreomycetidae</taxon>
        <taxon>Hypocreales</taxon>
        <taxon>Hypocreaceae</taxon>
        <taxon>Trichoderma</taxon>
    </lineage>
</organism>
<sequence>MPVYIKTPDNRWIPYPMTPATRSSLNDATFGNYTKTVLANPDGVERGTALRQWLVQPTRPIIHDAAVYWTYIQTAIAPSPFAQDPGDSPSADDETAKQQLKEAADIYYSNNQFIVRLELLDNFLYDTNGAMRIPGLVVSLIRDLTVVITTGGLDKKSEKEGEEMVKQLQYLFGCKNLEKLAIEICGGGDMAGTDWSTQEIIRIIAPVVKGLKSRFNTRLSISKVSPDGASRNITQYWSLSDGTAKSSFNSCTATSDQIMRVQTYRWANPKQRSLLSGASF</sequence>
<evidence type="ECO:0000313" key="2">
    <source>
        <dbReference type="Proteomes" id="UP000236546"/>
    </source>
</evidence>
<gene>
    <name evidence="1" type="ORF">TGAMA5MH_11053</name>
</gene>
<reference evidence="1 2" key="1">
    <citation type="submission" date="2017-02" db="EMBL/GenBank/DDBJ databases">
        <title>Genomes of Trichoderma spp. with biocontrol activity.</title>
        <authorList>
            <person name="Gardiner D."/>
            <person name="Kazan K."/>
            <person name="Vos C."/>
            <person name="Harvey P."/>
        </authorList>
    </citation>
    <scope>NUCLEOTIDE SEQUENCE [LARGE SCALE GENOMIC DNA]</scope>
    <source>
        <strain evidence="1 2">A5MH</strain>
    </source>
</reference>
<name>A0A2K0SUV6_9HYPO</name>
<accession>A0A2K0SUV6</accession>